<protein>
    <submittedName>
        <fullName evidence="1">Uncharacterized protein</fullName>
    </submittedName>
</protein>
<proteinExistence type="predicted"/>
<dbReference type="Proteomes" id="UP000233556">
    <property type="component" value="Unassembled WGS sequence"/>
</dbReference>
<evidence type="ECO:0000313" key="2">
    <source>
        <dbReference type="Proteomes" id="UP000233556"/>
    </source>
</evidence>
<reference evidence="2" key="2">
    <citation type="submission" date="2017-12" db="EMBL/GenBank/DDBJ databases">
        <title>Genome sequence of the Bar-tailed Godwit (Limosa lapponica baueri).</title>
        <authorList>
            <person name="Lima N.C.B."/>
            <person name="Parody-Merino A.M."/>
            <person name="Battley P.F."/>
            <person name="Fidler A.E."/>
            <person name="Prosdocimi F."/>
        </authorList>
    </citation>
    <scope>NUCLEOTIDE SEQUENCE [LARGE SCALE GENOMIC DNA]</scope>
</reference>
<dbReference type="AlphaFoldDB" id="A0A2I0U7G9"/>
<sequence>MFSPCVPGWCSACCCSCARCKILSQTIKPQSTAAAVLPFSLTECSLHHPLQEQVCHTNLSAMESPNTVDHTSALWTIHQHRTAPPCTSPRCSRGQVQLVAATTPALTSAHPLTALQDCQDTASWKNHSGKAV</sequence>
<evidence type="ECO:0000313" key="1">
    <source>
        <dbReference type="EMBL" id="PKU42034.1"/>
    </source>
</evidence>
<reference evidence="2" key="1">
    <citation type="submission" date="2017-11" db="EMBL/GenBank/DDBJ databases">
        <authorList>
            <person name="Lima N.C."/>
            <person name="Parody-Merino A.M."/>
            <person name="Battley P.F."/>
            <person name="Fidler A.E."/>
            <person name="Prosdocimi F."/>
        </authorList>
    </citation>
    <scope>NUCLEOTIDE SEQUENCE [LARGE SCALE GENOMIC DNA]</scope>
</reference>
<gene>
    <name evidence="1" type="ORF">llap_7656</name>
</gene>
<organism evidence="1 2">
    <name type="scientific">Limosa lapponica baueri</name>
    <dbReference type="NCBI Taxonomy" id="1758121"/>
    <lineage>
        <taxon>Eukaryota</taxon>
        <taxon>Metazoa</taxon>
        <taxon>Chordata</taxon>
        <taxon>Craniata</taxon>
        <taxon>Vertebrata</taxon>
        <taxon>Euteleostomi</taxon>
        <taxon>Archelosauria</taxon>
        <taxon>Archosauria</taxon>
        <taxon>Dinosauria</taxon>
        <taxon>Saurischia</taxon>
        <taxon>Theropoda</taxon>
        <taxon>Coelurosauria</taxon>
        <taxon>Aves</taxon>
        <taxon>Neognathae</taxon>
        <taxon>Neoaves</taxon>
        <taxon>Charadriiformes</taxon>
        <taxon>Scolopacidae</taxon>
        <taxon>Limosa</taxon>
    </lineage>
</organism>
<dbReference type="EMBL" id="KZ506039">
    <property type="protein sequence ID" value="PKU42034.1"/>
    <property type="molecule type" value="Genomic_DNA"/>
</dbReference>
<name>A0A2I0U7G9_LIMLA</name>
<accession>A0A2I0U7G9</accession>
<keyword evidence="2" id="KW-1185">Reference proteome</keyword>